<keyword evidence="3" id="KW-1185">Reference proteome</keyword>
<proteinExistence type="predicted"/>
<comment type="caution">
    <text evidence="2">The sequence shown here is derived from an EMBL/GenBank/DDBJ whole genome shotgun (WGS) entry which is preliminary data.</text>
</comment>
<sequence length="106" mass="11850">MAQFMLNSSNARVSMLSKLKSLCQHQPFISLVSSLVKDRNAEQVSIKRLPQSNRRSSSLSSGDKRFPPSKCVGMPDDPHPPPPFSKGGLRPLWEQSLFIKELLLSE</sequence>
<reference evidence="2" key="1">
    <citation type="submission" date="2020-08" db="EMBL/GenBank/DDBJ databases">
        <title>Multicomponent nature underlies the extraordinary mechanical properties of spider dragline silk.</title>
        <authorList>
            <person name="Kono N."/>
            <person name="Nakamura H."/>
            <person name="Mori M."/>
            <person name="Yoshida Y."/>
            <person name="Ohtoshi R."/>
            <person name="Malay A.D."/>
            <person name="Moran D.A.P."/>
            <person name="Tomita M."/>
            <person name="Numata K."/>
            <person name="Arakawa K."/>
        </authorList>
    </citation>
    <scope>NUCLEOTIDE SEQUENCE</scope>
</reference>
<evidence type="ECO:0000313" key="2">
    <source>
        <dbReference type="EMBL" id="GFT33318.1"/>
    </source>
</evidence>
<gene>
    <name evidence="2" type="ORF">NPIL_619621</name>
</gene>
<accession>A0A8X6NVL2</accession>
<evidence type="ECO:0000313" key="3">
    <source>
        <dbReference type="Proteomes" id="UP000887013"/>
    </source>
</evidence>
<protein>
    <submittedName>
        <fullName evidence="2">Uncharacterized protein</fullName>
    </submittedName>
</protein>
<evidence type="ECO:0000256" key="1">
    <source>
        <dbReference type="SAM" id="MobiDB-lite"/>
    </source>
</evidence>
<name>A0A8X6NVL2_NEPPI</name>
<organism evidence="2 3">
    <name type="scientific">Nephila pilipes</name>
    <name type="common">Giant wood spider</name>
    <name type="synonym">Nephila maculata</name>
    <dbReference type="NCBI Taxonomy" id="299642"/>
    <lineage>
        <taxon>Eukaryota</taxon>
        <taxon>Metazoa</taxon>
        <taxon>Ecdysozoa</taxon>
        <taxon>Arthropoda</taxon>
        <taxon>Chelicerata</taxon>
        <taxon>Arachnida</taxon>
        <taxon>Araneae</taxon>
        <taxon>Araneomorphae</taxon>
        <taxon>Entelegynae</taxon>
        <taxon>Araneoidea</taxon>
        <taxon>Nephilidae</taxon>
        <taxon>Nephila</taxon>
    </lineage>
</organism>
<dbReference type="AlphaFoldDB" id="A0A8X6NVL2"/>
<feature type="region of interest" description="Disordered" evidence="1">
    <location>
        <begin position="46"/>
        <end position="90"/>
    </location>
</feature>
<dbReference type="Proteomes" id="UP000887013">
    <property type="component" value="Unassembled WGS sequence"/>
</dbReference>
<dbReference type="EMBL" id="BMAW01061890">
    <property type="protein sequence ID" value="GFT33318.1"/>
    <property type="molecule type" value="Genomic_DNA"/>
</dbReference>
<feature type="compositionally biased region" description="Low complexity" evidence="1">
    <location>
        <begin position="52"/>
        <end position="61"/>
    </location>
</feature>